<dbReference type="AlphaFoldDB" id="A0A1M5ZGU5"/>
<dbReference type="EMBL" id="FQXK01000018">
    <property type="protein sequence ID" value="SHI23418.1"/>
    <property type="molecule type" value="Genomic_DNA"/>
</dbReference>
<keyword evidence="1" id="KW-1133">Transmembrane helix</keyword>
<keyword evidence="1" id="KW-0472">Membrane</keyword>
<sequence>MSTYEKRLKEDLKILGGFLIAAVIISAIFIYLNSCNKGPTRYVLDTEGNIICSHKSTEPLDIHNNNTVTYTYTNNWSERSKFYNRQSGIYNFETNKDSDTLTPDNLTTDNYISSFWWDFFYNSPKDFAINSIYEMMYHSVPYTHTNYSCTLNNGDVYLLDHRSYYTKYGIANKFGIWVDKPDYDYLDTSYIDKGLLFVTTSTDLKGVMNLEYKWIIEPNFSRISIDNNDTYIQVMKKKDGTDCYGAYDFDGHVILDADYSYIHDFGSLLYFDKKDNGRHYCGICDLNGNIILEPSYEDIDIDESSERIITEDSDGNYMLLDFSGNDVLGESFKYIECLKQSFVSNIPSFFIIQDNNGKYYICDKDGNKLADSQYDYLDSWVSSDDYIIAEIDGKRGLIDRLGNIYINFEYKEIIRNYNTNNESEDNCIVITEDDCVGIVDYDNKTVINPQKYKLSEIDENSDYYYAYDADIMFFPYDINNWVILSSNSEPVEIKCDYLEYLGSGIFKACKYHDQYCDSVIDYKGQFICELRQHDSDVSVSTFNEKPLIAIISGCYGSIFYDGSKVLDIDDYSYHCISNSNGTVLFWTTAEAKVYSADGEYLGIIEDPDEGQKSLLVVKDESTGLYGLVGKNGELLLDYEYKYIETSCIVNSSHDNKSELVAVVKNKKGKYGIFDANGNWIYEPQFDWVSLGNGFIQVTLRWGQKVKK</sequence>
<dbReference type="PANTHER" id="PTHR37841:SF1">
    <property type="entry name" value="DUF3298 DOMAIN-CONTAINING PROTEIN"/>
    <property type="match status" value="1"/>
</dbReference>
<keyword evidence="1" id="KW-0812">Transmembrane</keyword>
<dbReference type="RefSeq" id="WP_073387865.1">
    <property type="nucleotide sequence ID" value="NZ_FQXK01000018.1"/>
</dbReference>
<proteinExistence type="predicted"/>
<reference evidence="3" key="1">
    <citation type="submission" date="2016-11" db="EMBL/GenBank/DDBJ databases">
        <authorList>
            <person name="Varghese N."/>
            <person name="Submissions S."/>
        </authorList>
    </citation>
    <scope>NUCLEOTIDE SEQUENCE [LARGE SCALE GENOMIC DNA]</scope>
    <source>
        <strain evidence="3">DSM 3071</strain>
    </source>
</reference>
<organism evidence="2 3">
    <name type="scientific">Butyrivibrio fibrisolvens DSM 3071</name>
    <dbReference type="NCBI Taxonomy" id="1121131"/>
    <lineage>
        <taxon>Bacteria</taxon>
        <taxon>Bacillati</taxon>
        <taxon>Bacillota</taxon>
        <taxon>Clostridia</taxon>
        <taxon>Lachnospirales</taxon>
        <taxon>Lachnospiraceae</taxon>
        <taxon>Butyrivibrio</taxon>
    </lineage>
</organism>
<keyword evidence="3" id="KW-1185">Reference proteome</keyword>
<dbReference type="InterPro" id="IPR032774">
    <property type="entry name" value="WG_beta_rep"/>
</dbReference>
<dbReference type="PANTHER" id="PTHR37841">
    <property type="entry name" value="GLR2918 PROTEIN"/>
    <property type="match status" value="1"/>
</dbReference>
<dbReference type="STRING" id="1121131.SAMN02745229_02285"/>
<dbReference type="Pfam" id="PF14903">
    <property type="entry name" value="WG_beta_rep"/>
    <property type="match status" value="1"/>
</dbReference>
<dbReference type="GeneID" id="89509791"/>
<protein>
    <submittedName>
        <fullName evidence="2">WG containing repeat-containing protein</fullName>
    </submittedName>
</protein>
<evidence type="ECO:0000313" key="3">
    <source>
        <dbReference type="Proteomes" id="UP000184278"/>
    </source>
</evidence>
<dbReference type="Proteomes" id="UP000184278">
    <property type="component" value="Unassembled WGS sequence"/>
</dbReference>
<feature type="transmembrane region" description="Helical" evidence="1">
    <location>
        <begin position="12"/>
        <end position="32"/>
    </location>
</feature>
<gene>
    <name evidence="2" type="ORF">SAMN02745229_02285</name>
</gene>
<evidence type="ECO:0000256" key="1">
    <source>
        <dbReference type="SAM" id="Phobius"/>
    </source>
</evidence>
<dbReference type="OrthoDB" id="1652041at2"/>
<name>A0A1M5ZGU5_BUTFI</name>
<accession>A0A1M5ZGU5</accession>
<evidence type="ECO:0000313" key="2">
    <source>
        <dbReference type="EMBL" id="SHI23418.1"/>
    </source>
</evidence>